<keyword evidence="4" id="KW-0548">Nucleotidyltransferase</keyword>
<dbReference type="EC" id="2.4.2.31" evidence="6"/>
<evidence type="ECO:0000256" key="4">
    <source>
        <dbReference type="ARBA" id="ARBA00022695"/>
    </source>
</evidence>
<evidence type="ECO:0000256" key="3">
    <source>
        <dbReference type="ARBA" id="ARBA00022679"/>
    </source>
</evidence>
<evidence type="ECO:0000256" key="2">
    <source>
        <dbReference type="ARBA" id="ARBA00022676"/>
    </source>
</evidence>
<dbReference type="Gene3D" id="3.90.176.10">
    <property type="entry name" value="Toxin ADP-ribosyltransferase, Chain A, domain 1"/>
    <property type="match status" value="1"/>
</dbReference>
<comment type="catalytic activity">
    <reaction evidence="5 6">
        <text>L-arginyl-[protein] + NAD(+) = N(omega)-(ADP-D-ribosyl)-L-arginyl-[protein] + nicotinamide + H(+)</text>
        <dbReference type="Rhea" id="RHEA:19149"/>
        <dbReference type="Rhea" id="RHEA-COMP:10532"/>
        <dbReference type="Rhea" id="RHEA-COMP:15087"/>
        <dbReference type="ChEBI" id="CHEBI:15378"/>
        <dbReference type="ChEBI" id="CHEBI:17154"/>
        <dbReference type="ChEBI" id="CHEBI:29965"/>
        <dbReference type="ChEBI" id="CHEBI:57540"/>
        <dbReference type="ChEBI" id="CHEBI:142554"/>
        <dbReference type="EC" id="2.4.2.31"/>
    </reaction>
</comment>
<evidence type="ECO:0000313" key="8">
    <source>
        <dbReference type="EMBL" id="CAF4061406.1"/>
    </source>
</evidence>
<reference evidence="7" key="1">
    <citation type="submission" date="2021-02" db="EMBL/GenBank/DDBJ databases">
        <authorList>
            <person name="Nowell W R."/>
        </authorList>
    </citation>
    <scope>NUCLEOTIDE SEQUENCE</scope>
</reference>
<evidence type="ECO:0000313" key="7">
    <source>
        <dbReference type="EMBL" id="CAF1254398.1"/>
    </source>
</evidence>
<dbReference type="EMBL" id="CAJOBA010038475">
    <property type="protein sequence ID" value="CAF4061406.1"/>
    <property type="molecule type" value="Genomic_DNA"/>
</dbReference>
<sequence length="367" mass="43150">MTQIEKTNVQSITNISRQHDLIVELVHNGPEELENKTNYKNPTEFDDRRDDRRFFGNANDISIIRCLHGNSLIEKRLQFLKEIDFLKDYKNPCHTNRLLIEIIKYYINTHLKENEHCTLEQRNKIEYYFRKVLNSKEHNNYLEYFIKAYTSCDTGFYKHINKHLAQYLDYDTNTKDETNYQLINCLIYIVTLVINNPDYAKYCFNNGVCYRGLPMTSDQLNKYKIDLEILNRTFLSTSKDRTVADRFSGKDEATDSQLSVLFQYNITNSIVALDVEKLSTNSDEQEVLITPYALFKINDIKQHSDSNSVEIILEETKEPNQNSRKQEYRGMHLLLLTETVRNSNSSQQKQAPVITVDTNDACHFNQK</sequence>
<accession>A0A8S2EVT7</accession>
<comment type="similarity">
    <text evidence="1 6">Belongs to the Arg-specific ADP-ribosyltransferase family.</text>
</comment>
<dbReference type="GO" id="GO:0106274">
    <property type="term" value="F:NAD+-protein-arginine ADP-ribosyltransferase activity"/>
    <property type="evidence" value="ECO:0007669"/>
    <property type="project" value="UniProtKB-EC"/>
</dbReference>
<dbReference type="Pfam" id="PF01129">
    <property type="entry name" value="ART"/>
    <property type="match status" value="1"/>
</dbReference>
<dbReference type="Proteomes" id="UP000682733">
    <property type="component" value="Unassembled WGS sequence"/>
</dbReference>
<evidence type="ECO:0000313" key="9">
    <source>
        <dbReference type="Proteomes" id="UP000677228"/>
    </source>
</evidence>
<keyword evidence="6" id="KW-0521">NADP</keyword>
<dbReference type="Proteomes" id="UP000677228">
    <property type="component" value="Unassembled WGS sequence"/>
</dbReference>
<keyword evidence="3 6" id="KW-0808">Transferase</keyword>
<gene>
    <name evidence="7" type="ORF">OVA965_LOCUS26424</name>
    <name evidence="8" type="ORF">TMI583_LOCUS27162</name>
</gene>
<protein>
    <recommendedName>
        <fullName evidence="6">NAD(P)(+)--arginine ADP-ribosyltransferase</fullName>
        <ecNumber evidence="6">2.4.2.31</ecNumber>
    </recommendedName>
    <alternativeName>
        <fullName evidence="6">Mono(ADP-ribosyl)transferase</fullName>
    </alternativeName>
</protein>
<dbReference type="EMBL" id="CAJNOK010016924">
    <property type="protein sequence ID" value="CAF1254398.1"/>
    <property type="molecule type" value="Genomic_DNA"/>
</dbReference>
<dbReference type="SUPFAM" id="SSF56399">
    <property type="entry name" value="ADP-ribosylation"/>
    <property type="match status" value="1"/>
</dbReference>
<organism evidence="7 9">
    <name type="scientific">Didymodactylos carnosus</name>
    <dbReference type="NCBI Taxonomy" id="1234261"/>
    <lineage>
        <taxon>Eukaryota</taxon>
        <taxon>Metazoa</taxon>
        <taxon>Spiralia</taxon>
        <taxon>Gnathifera</taxon>
        <taxon>Rotifera</taxon>
        <taxon>Eurotatoria</taxon>
        <taxon>Bdelloidea</taxon>
        <taxon>Philodinida</taxon>
        <taxon>Philodinidae</taxon>
        <taxon>Didymodactylos</taxon>
    </lineage>
</organism>
<dbReference type="InterPro" id="IPR000768">
    <property type="entry name" value="ART"/>
</dbReference>
<keyword evidence="6" id="KW-0520">NAD</keyword>
<proteinExistence type="inferred from homology"/>
<evidence type="ECO:0000256" key="5">
    <source>
        <dbReference type="ARBA" id="ARBA00047597"/>
    </source>
</evidence>
<comment type="caution">
    <text evidence="7">The sequence shown here is derived from an EMBL/GenBank/DDBJ whole genome shotgun (WGS) entry which is preliminary data.</text>
</comment>
<evidence type="ECO:0000256" key="6">
    <source>
        <dbReference type="RuleBase" id="RU361228"/>
    </source>
</evidence>
<evidence type="ECO:0000256" key="1">
    <source>
        <dbReference type="ARBA" id="ARBA00009558"/>
    </source>
</evidence>
<keyword evidence="2 6" id="KW-0328">Glycosyltransferase</keyword>
<dbReference type="GO" id="GO:0016779">
    <property type="term" value="F:nucleotidyltransferase activity"/>
    <property type="evidence" value="ECO:0007669"/>
    <property type="project" value="UniProtKB-KW"/>
</dbReference>
<name>A0A8S2EVT7_9BILA</name>
<dbReference type="AlphaFoldDB" id="A0A8S2EVT7"/>
<dbReference type="PROSITE" id="PS51996">
    <property type="entry name" value="TR_MART"/>
    <property type="match status" value="1"/>
</dbReference>